<dbReference type="AlphaFoldDB" id="A0A5D2SH78"/>
<feature type="signal peptide" evidence="1">
    <location>
        <begin position="1"/>
        <end position="18"/>
    </location>
</feature>
<sequence>MFHFLFLFILCWGHYSICKLVRSIFFIKQTPSRYEFSCLSDQTAIVIYIVLEPKLAGQVRASLIIRVRLVVGQITCINFQVNTIICYRKWEFSPLSFLVLEVEFLTSCLRMTLIRHVNRSNQALRPTLF</sequence>
<gene>
    <name evidence="2" type="ORF">E1A91_D12G238700v1</name>
</gene>
<accession>A0A5D2SH78</accession>
<proteinExistence type="predicted"/>
<organism evidence="2 3">
    <name type="scientific">Gossypium mustelinum</name>
    <name type="common">Cotton</name>
    <name type="synonym">Gossypium caicoense</name>
    <dbReference type="NCBI Taxonomy" id="34275"/>
    <lineage>
        <taxon>Eukaryota</taxon>
        <taxon>Viridiplantae</taxon>
        <taxon>Streptophyta</taxon>
        <taxon>Embryophyta</taxon>
        <taxon>Tracheophyta</taxon>
        <taxon>Spermatophyta</taxon>
        <taxon>Magnoliopsida</taxon>
        <taxon>eudicotyledons</taxon>
        <taxon>Gunneridae</taxon>
        <taxon>Pentapetalae</taxon>
        <taxon>rosids</taxon>
        <taxon>malvids</taxon>
        <taxon>Malvales</taxon>
        <taxon>Malvaceae</taxon>
        <taxon>Malvoideae</taxon>
        <taxon>Gossypium</taxon>
    </lineage>
</organism>
<evidence type="ECO:0000313" key="2">
    <source>
        <dbReference type="EMBL" id="TYI52317.1"/>
    </source>
</evidence>
<keyword evidence="1" id="KW-0732">Signal</keyword>
<evidence type="ECO:0000256" key="1">
    <source>
        <dbReference type="SAM" id="SignalP"/>
    </source>
</evidence>
<evidence type="ECO:0000313" key="3">
    <source>
        <dbReference type="Proteomes" id="UP000323597"/>
    </source>
</evidence>
<keyword evidence="3" id="KW-1185">Reference proteome</keyword>
<protein>
    <recommendedName>
        <fullName evidence="4">Secreted protein</fullName>
    </recommendedName>
</protein>
<reference evidence="2 3" key="1">
    <citation type="submission" date="2019-07" db="EMBL/GenBank/DDBJ databases">
        <title>WGS assembly of Gossypium mustelinum.</title>
        <authorList>
            <person name="Chen Z.J."/>
            <person name="Sreedasyam A."/>
            <person name="Ando A."/>
            <person name="Song Q."/>
            <person name="De L."/>
            <person name="Hulse-Kemp A."/>
            <person name="Ding M."/>
            <person name="Ye W."/>
            <person name="Kirkbride R."/>
            <person name="Jenkins J."/>
            <person name="Plott C."/>
            <person name="Lovell J."/>
            <person name="Lin Y.-M."/>
            <person name="Vaughn R."/>
            <person name="Liu B."/>
            <person name="Li W."/>
            <person name="Simpson S."/>
            <person name="Scheffler B."/>
            <person name="Saski C."/>
            <person name="Grover C."/>
            <person name="Hu G."/>
            <person name="Conover J."/>
            <person name="Carlson J."/>
            <person name="Shu S."/>
            <person name="Boston L."/>
            <person name="Williams M."/>
            <person name="Peterson D."/>
            <person name="Mcgee K."/>
            <person name="Jones D."/>
            <person name="Wendel J."/>
            <person name="Stelly D."/>
            <person name="Grimwood J."/>
            <person name="Schmutz J."/>
        </authorList>
    </citation>
    <scope>NUCLEOTIDE SEQUENCE [LARGE SCALE GENOMIC DNA]</scope>
    <source>
        <strain evidence="2">1408120.09</strain>
    </source>
</reference>
<feature type="chain" id="PRO_5023084589" description="Secreted protein" evidence="1">
    <location>
        <begin position="19"/>
        <end position="129"/>
    </location>
</feature>
<dbReference type="EMBL" id="CM017660">
    <property type="protein sequence ID" value="TYI52317.1"/>
    <property type="molecule type" value="Genomic_DNA"/>
</dbReference>
<dbReference type="Proteomes" id="UP000323597">
    <property type="component" value="Chromosome D12"/>
</dbReference>
<name>A0A5D2SH78_GOSMU</name>
<evidence type="ECO:0008006" key="4">
    <source>
        <dbReference type="Google" id="ProtNLM"/>
    </source>
</evidence>